<evidence type="ECO:0000313" key="5">
    <source>
        <dbReference type="Proteomes" id="UP000030764"/>
    </source>
</evidence>
<gene>
    <name evidence="4" type="ORF">M513_07446</name>
</gene>
<proteinExistence type="predicted"/>
<feature type="domain" description="DUF7107" evidence="3">
    <location>
        <begin position="1368"/>
        <end position="1415"/>
    </location>
</feature>
<dbReference type="PANTHER" id="PTHR36519">
    <property type="entry name" value="FIP (FUNGUS-INDUCED PROTEIN) RELATED-RELATED"/>
    <property type="match status" value="1"/>
</dbReference>
<feature type="domain" description="DUF7107" evidence="3">
    <location>
        <begin position="328"/>
        <end position="374"/>
    </location>
</feature>
<evidence type="ECO:0000256" key="1">
    <source>
        <dbReference type="SAM" id="MobiDB-lite"/>
    </source>
</evidence>
<dbReference type="EMBL" id="KL363236">
    <property type="protein sequence ID" value="KFD51749.1"/>
    <property type="molecule type" value="Genomic_DNA"/>
</dbReference>
<keyword evidence="2" id="KW-1133">Transmembrane helix</keyword>
<evidence type="ECO:0000259" key="3">
    <source>
        <dbReference type="Pfam" id="PF23416"/>
    </source>
</evidence>
<dbReference type="Proteomes" id="UP000030764">
    <property type="component" value="Unassembled WGS sequence"/>
</dbReference>
<feature type="domain" description="DUF7107" evidence="3">
    <location>
        <begin position="268"/>
        <end position="314"/>
    </location>
</feature>
<feature type="transmembrane region" description="Helical" evidence="2">
    <location>
        <begin position="458"/>
        <end position="474"/>
    </location>
</feature>
<feature type="region of interest" description="Disordered" evidence="1">
    <location>
        <begin position="244"/>
        <end position="264"/>
    </location>
</feature>
<protein>
    <recommendedName>
        <fullName evidence="3">DUF7107 domain-containing protein</fullName>
    </recommendedName>
</protein>
<name>A0A085M3F3_9BILA</name>
<dbReference type="InterPro" id="IPR055531">
    <property type="entry name" value="DUF7107"/>
</dbReference>
<keyword evidence="2" id="KW-0812">Transmembrane</keyword>
<feature type="domain" description="DUF7107" evidence="3">
    <location>
        <begin position="838"/>
        <end position="883"/>
    </location>
</feature>
<feature type="domain" description="DUF7107" evidence="3">
    <location>
        <begin position="719"/>
        <end position="767"/>
    </location>
</feature>
<feature type="region of interest" description="Disordered" evidence="1">
    <location>
        <begin position="556"/>
        <end position="582"/>
    </location>
</feature>
<feature type="region of interest" description="Disordered" evidence="1">
    <location>
        <begin position="635"/>
        <end position="657"/>
    </location>
</feature>
<dbReference type="SMART" id="SM00286">
    <property type="entry name" value="PTI"/>
    <property type="match status" value="10"/>
</dbReference>
<sequence>MSGGTTFKSFVRSVKRPLASLVVNAVGKQELNWKRCSFGQKVSRGRALFLTMNILHVNALMLSQILILQVDNVILGLPCCSSYYGYYGGYAGYTSYNIYGTYNPYGTFNSYGSGGYVGYAPGGYSSPFIAVSPVDNGAAAAQDPAWANYQYYSPPQYGQQPAQPQPGPTEQRMVISFKMFSISRRLCPIIAQGTCTDHVSCAGATLCISGQCQQMEPSQTRCTGDGECTGGGCKGGFCWHPPGASEPTTPPTPTTAAPPGAPGAGGPCSKQEDCSATQMCGGDGKCVNGFSIELKCSSDSDCDNKCKCKGGTCWMEGEPGKAKDGDPCKEHTECSLKSICEKGKCATAMPSTDKCVMDLMCGSGRVCKYFLCWKSLGNNLQNRMAGVITCRISGMIGGLIAHRVSVLVLPVSRSTNLRRGVLDDDEFILFEDRNGDGVILLRKLHCEICISEMEREKTMFQISLFLLVLWRIGAVKARLGHLPEKLYCPLSSAGILFLLGFYGYGGFGGYGGYGSYGGYNNPSPFFMVGPINYGDPTKDEAFNNYQYYQPVQYGNPQQGSQNANNVNQQTTTTTTIKPPDQAGGCSSHDSCSGSSLCMSGQCQQMEPTQTKCASDGDCPAGGGCKGLYCWQPPGAGGDNQPNPPAQTDTQPSGDKSGGPCKTQQECIATQMCDKKGQCVNGFSIEVQCSSDSDCGKENVCKGSTCWTKGDPGSRKDGEYCKEHTECSVKSICVDKKCTAAIPSLDKCVLDFMCKGKGRVCKYFHCWQSLGFFGPPGFADPGMFMGPYGYDPYGGYYAYDPYGGYPYPPFYYGYFPPGYPGGQNVQQGTGQGAQGPPGCSSHEECGGPNLCISGQCQPMEPTTTKCQSDSDCPQGGCKVGYCWQAPGTGGPMQPVQPGGGQGIANQTTGTGVGTPCAQQNDCAGDQMCGPDGKCVKGFSIEINCNSDSDCDKKNRCKGGTCWTQGEPGSGKDGDFCKQHTDCSVKSVCVKSKCTTALPSLDKCVIDLMCKGKGRVCKYFHCWKPIGSIGDFIKQNCVTCDCLPFPCSLYKWRHTWRTLQRQVKTRSHNLHISRNCSKTLFIGRPLRATNDLLQRFLPAGYAHSKHLFAYKKVSISRTLPLSHLLATDMQGAKAYMRPFGDDCLFQILVALIIWTACQTWSADTASVISLIMESMEGCSSHDDCPGAQICLQSNCKSASSKGAACWSDAQCAQGNEGCKFGFCWIARVSDEVVEVKESTSKPDISATCLDHAECSEAAICYEQQCRNAKPSEQPCITDTDCRPLQACKYEYCWSINDQGQLNENVKQPQCNRHEQCSLTKVCSSKDLVCVPAYPVGKVCSNAYDCDAFEECKEGICWRKGVETGKEENEECQFHSDCNGYTICFNYVCIPAMPTEIRCEDDTLCPHMASGCKYERCWIAIDEQETDSSMNEPVNYGRTFY</sequence>
<keyword evidence="2" id="KW-0472">Membrane</keyword>
<organism evidence="4 5">
    <name type="scientific">Trichuris suis</name>
    <name type="common">pig whipworm</name>
    <dbReference type="NCBI Taxonomy" id="68888"/>
    <lineage>
        <taxon>Eukaryota</taxon>
        <taxon>Metazoa</taxon>
        <taxon>Ecdysozoa</taxon>
        <taxon>Nematoda</taxon>
        <taxon>Enoplea</taxon>
        <taxon>Dorylaimia</taxon>
        <taxon>Trichinellida</taxon>
        <taxon>Trichuridae</taxon>
        <taxon>Trichuris</taxon>
    </lineage>
</organism>
<evidence type="ECO:0000313" key="4">
    <source>
        <dbReference type="EMBL" id="KFD51749.1"/>
    </source>
</evidence>
<dbReference type="Pfam" id="PF23416">
    <property type="entry name" value="DUF7107"/>
    <property type="match status" value="13"/>
</dbReference>
<dbReference type="PANTHER" id="PTHR36519:SF9">
    <property type="entry name" value="EB DOMAIN-CONTAINING PROTEIN-RELATED"/>
    <property type="match status" value="1"/>
</dbReference>
<evidence type="ECO:0000256" key="2">
    <source>
        <dbReference type="SAM" id="Phobius"/>
    </source>
</evidence>
<feature type="compositionally biased region" description="Polar residues" evidence="1">
    <location>
        <begin position="556"/>
        <end position="569"/>
    </location>
</feature>
<keyword evidence="5" id="KW-1185">Reference proteome</keyword>
<feature type="domain" description="DUF7107" evidence="3">
    <location>
        <begin position="660"/>
        <end position="707"/>
    </location>
</feature>
<reference evidence="4 5" key="1">
    <citation type="journal article" date="2014" name="Nat. Genet.">
        <title>Genome and transcriptome of the porcine whipworm Trichuris suis.</title>
        <authorList>
            <person name="Jex A.R."/>
            <person name="Nejsum P."/>
            <person name="Schwarz E.M."/>
            <person name="Hu L."/>
            <person name="Young N.D."/>
            <person name="Hall R.S."/>
            <person name="Korhonen P.K."/>
            <person name="Liao S."/>
            <person name="Thamsborg S."/>
            <person name="Xia J."/>
            <person name="Xu P."/>
            <person name="Wang S."/>
            <person name="Scheerlinck J.P."/>
            <person name="Hofmann A."/>
            <person name="Sternberg P.W."/>
            <person name="Wang J."/>
            <person name="Gasser R.B."/>
        </authorList>
    </citation>
    <scope>NUCLEOTIDE SEQUENCE [LARGE SCALE GENOMIC DNA]</scope>
    <source>
        <strain evidence="4">DCEP-RM93M</strain>
    </source>
</reference>
<feature type="domain" description="DUF7107" evidence="3">
    <location>
        <begin position="915"/>
        <end position="962"/>
    </location>
</feature>
<accession>A0A085M3F3</accession>
<feature type="domain" description="DUF7107" evidence="3">
    <location>
        <begin position="975"/>
        <end position="1022"/>
    </location>
</feature>
<feature type="domain" description="DUF7107" evidence="3">
    <location>
        <begin position="585"/>
        <end position="631"/>
    </location>
</feature>
<feature type="domain" description="DUF7107" evidence="3">
    <location>
        <begin position="1245"/>
        <end position="1292"/>
    </location>
</feature>
<feature type="domain" description="DUF7107" evidence="3">
    <location>
        <begin position="194"/>
        <end position="239"/>
    </location>
</feature>
<feature type="domain" description="DUF7107" evidence="3">
    <location>
        <begin position="1176"/>
        <end position="1222"/>
    </location>
</feature>
<feature type="domain" description="DUF7107" evidence="3">
    <location>
        <begin position="1307"/>
        <end position="1356"/>
    </location>
</feature>